<evidence type="ECO:0000256" key="4">
    <source>
        <dbReference type="ARBA" id="ARBA00022827"/>
    </source>
</evidence>
<dbReference type="PROSITE" id="PS51645">
    <property type="entry name" value="PHR_CRY_ALPHA_BETA"/>
    <property type="match status" value="1"/>
</dbReference>
<comment type="similarity">
    <text evidence="1 7">Belongs to the DNA photolyase class-1 family.</text>
</comment>
<dbReference type="NCBIfam" id="TIGR02765">
    <property type="entry name" value="crypto_DASH"/>
    <property type="match status" value="1"/>
</dbReference>
<dbReference type="RefSeq" id="WP_144810735.1">
    <property type="nucleotide sequence ID" value="NZ_VNFE01000003.1"/>
</dbReference>
<dbReference type="GO" id="GO:0071949">
    <property type="term" value="F:FAD binding"/>
    <property type="evidence" value="ECO:0007669"/>
    <property type="project" value="TreeGrafter"/>
</dbReference>
<dbReference type="Gene3D" id="3.40.50.620">
    <property type="entry name" value="HUPs"/>
    <property type="match status" value="1"/>
</dbReference>
<feature type="binding site" evidence="6">
    <location>
        <begin position="248"/>
        <end position="252"/>
    </location>
    <ligand>
        <name>FAD</name>
        <dbReference type="ChEBI" id="CHEBI:57692"/>
    </ligand>
</feature>
<keyword evidence="5 7" id="KW-0157">Chromophore</keyword>
<dbReference type="Pfam" id="PF03441">
    <property type="entry name" value="FAD_binding_7"/>
    <property type="match status" value="1"/>
</dbReference>
<reference evidence="9 10" key="1">
    <citation type="submission" date="2019-07" db="EMBL/GenBank/DDBJ databases">
        <title>Diversity of Bacteria from Kongsfjorden, Arctic.</title>
        <authorList>
            <person name="Yu Y."/>
        </authorList>
    </citation>
    <scope>NUCLEOTIDE SEQUENCE [LARGE SCALE GENOMIC DNA]</scope>
    <source>
        <strain evidence="9 10">SM1922</strain>
    </source>
</reference>
<dbReference type="Pfam" id="PF00875">
    <property type="entry name" value="DNA_photolyase"/>
    <property type="match status" value="1"/>
</dbReference>
<proteinExistence type="inferred from homology"/>
<dbReference type="GO" id="GO:0003904">
    <property type="term" value="F:deoxyribodipyrimidine photo-lyase activity"/>
    <property type="evidence" value="ECO:0007669"/>
    <property type="project" value="TreeGrafter"/>
</dbReference>
<keyword evidence="3 6" id="KW-0285">Flavoprotein</keyword>
<dbReference type="EMBL" id="VNFE01000003">
    <property type="protein sequence ID" value="TVU89595.1"/>
    <property type="molecule type" value="Genomic_DNA"/>
</dbReference>
<dbReference type="SUPFAM" id="SSF48173">
    <property type="entry name" value="Cryptochrome/photolyase FAD-binding domain"/>
    <property type="match status" value="1"/>
</dbReference>
<comment type="cofactor">
    <cofactor evidence="6 7">
        <name>FAD</name>
        <dbReference type="ChEBI" id="CHEBI:57692"/>
    </cofactor>
    <text evidence="6 7">Binds 1 FAD per subunit.</text>
</comment>
<comment type="cofactor">
    <cofactor evidence="7">
        <name>(6R)-5,10-methylene-5,6,7,8-tetrahydrofolate</name>
        <dbReference type="ChEBI" id="CHEBI:15636"/>
    </cofactor>
    <text evidence="7">Binds 1 5,10-methenyltetrahydrofolate (MTHF) per subunit.</text>
</comment>
<organism evidence="9 10">
    <name type="scientific">Vreelandella titanicae</name>
    <dbReference type="NCBI Taxonomy" id="664683"/>
    <lineage>
        <taxon>Bacteria</taxon>
        <taxon>Pseudomonadati</taxon>
        <taxon>Pseudomonadota</taxon>
        <taxon>Gammaproteobacteria</taxon>
        <taxon>Oceanospirillales</taxon>
        <taxon>Halomonadaceae</taxon>
        <taxon>Vreelandella</taxon>
    </lineage>
</organism>
<feature type="binding site" evidence="6">
    <location>
        <position position="235"/>
    </location>
    <ligand>
        <name>FAD</name>
        <dbReference type="ChEBI" id="CHEBI:57692"/>
    </ligand>
</feature>
<evidence type="ECO:0000259" key="8">
    <source>
        <dbReference type="PROSITE" id="PS51645"/>
    </source>
</evidence>
<gene>
    <name evidence="9" type="ORF">FQP89_09520</name>
</gene>
<dbReference type="GO" id="GO:0000719">
    <property type="term" value="P:photoreactive repair"/>
    <property type="evidence" value="ECO:0007669"/>
    <property type="project" value="TreeGrafter"/>
</dbReference>
<dbReference type="SUPFAM" id="SSF52425">
    <property type="entry name" value="Cryptochrome/photolyase, N-terminal domain"/>
    <property type="match status" value="1"/>
</dbReference>
<dbReference type="Proteomes" id="UP000317288">
    <property type="component" value="Unassembled WGS sequence"/>
</dbReference>
<evidence type="ECO:0000256" key="2">
    <source>
        <dbReference type="ARBA" id="ARBA00017881"/>
    </source>
</evidence>
<dbReference type="InterPro" id="IPR036155">
    <property type="entry name" value="Crypto/Photolyase_N_sf"/>
</dbReference>
<feature type="binding site" evidence="6">
    <location>
        <begin position="378"/>
        <end position="380"/>
    </location>
    <ligand>
        <name>FAD</name>
        <dbReference type="ChEBI" id="CHEBI:57692"/>
    </ligand>
</feature>
<evidence type="ECO:0000256" key="5">
    <source>
        <dbReference type="ARBA" id="ARBA00022991"/>
    </source>
</evidence>
<comment type="function">
    <text evidence="7">May have a photoreceptor function.</text>
</comment>
<sequence length="485" mass="54990">MYSTIDIVWLQDDLRVADNPLLHFTSSPSYLLCLYVLDEQWFSPLIDGESTPRIGPARLRFLWQSLMELRGELLQRGSDLLVRIGKPSDVVIELASTLNARQVRVADHAGVEETAHIAAVAQGLPSQTALDCLESGRLINRQSLPFEREALPGSFSAFRRSVEDECAVPASRCAPVTLPPWPEAARGFPPLKAVCEQSANWQPDPRQGYAYWGGESAAHARLKDYLWRQQGGEAYKKTRNGLLGANFSTRVSPWLARGCLSARQVNDAVKAWEVENGSNESSYWITFELLWREYFIRAAQLEGEKMFGARQTDKPCAAFNAWRNGTTGLPFVDAAMLELRHTGWLSNRARQNVASFLVKDLKVDWRLGALWFEHCLIDYDVASNWGNWRYIAGVGRDPRQDRYFNVLKQAGHYDPQGLYVAHWLKPLEKLPYGLARQQPWRADPSAFEAPCVVPEQWERWLIPCLEHQASDEVSRHELAVRAKAL</sequence>
<dbReference type="AlphaFoldDB" id="A0A558J7I6"/>
<evidence type="ECO:0000256" key="1">
    <source>
        <dbReference type="ARBA" id="ARBA00005862"/>
    </source>
</evidence>
<evidence type="ECO:0000313" key="10">
    <source>
        <dbReference type="Proteomes" id="UP000317288"/>
    </source>
</evidence>
<comment type="caution">
    <text evidence="9">The sequence shown here is derived from an EMBL/GenBank/DDBJ whole genome shotgun (WGS) entry which is preliminary data.</text>
</comment>
<evidence type="ECO:0000256" key="7">
    <source>
        <dbReference type="RuleBase" id="RU367151"/>
    </source>
</evidence>
<protein>
    <recommendedName>
        <fullName evidence="2 7">Cryptochrome DASH</fullName>
    </recommendedName>
</protein>
<dbReference type="InterPro" id="IPR036134">
    <property type="entry name" value="Crypto/Photolyase_FAD-like_sf"/>
</dbReference>
<evidence type="ECO:0000256" key="3">
    <source>
        <dbReference type="ARBA" id="ARBA00022630"/>
    </source>
</evidence>
<dbReference type="InterPro" id="IPR002081">
    <property type="entry name" value="Cryptochrome/DNA_photolyase_1"/>
</dbReference>
<dbReference type="InterPro" id="IPR014729">
    <property type="entry name" value="Rossmann-like_a/b/a_fold"/>
</dbReference>
<accession>A0A558J7I6</accession>
<dbReference type="PANTHER" id="PTHR11455">
    <property type="entry name" value="CRYPTOCHROME"/>
    <property type="match status" value="1"/>
</dbReference>
<dbReference type="PANTHER" id="PTHR11455:SF22">
    <property type="entry name" value="CRYPTOCHROME DASH"/>
    <property type="match status" value="1"/>
</dbReference>
<dbReference type="InterPro" id="IPR014133">
    <property type="entry name" value="Cry_DASH"/>
</dbReference>
<keyword evidence="4 6" id="KW-0274">FAD</keyword>
<dbReference type="Gene3D" id="1.10.579.10">
    <property type="entry name" value="DNA Cyclobutane Dipyrimidine Photolyase, subunit A, domain 3"/>
    <property type="match status" value="1"/>
</dbReference>
<feature type="domain" description="Photolyase/cryptochrome alpha/beta" evidence="8">
    <location>
        <begin position="4"/>
        <end position="138"/>
    </location>
</feature>
<dbReference type="InterPro" id="IPR006050">
    <property type="entry name" value="DNA_photolyase_N"/>
</dbReference>
<evidence type="ECO:0000256" key="6">
    <source>
        <dbReference type="PIRSR" id="PIRSR602081-1"/>
    </source>
</evidence>
<dbReference type="PRINTS" id="PR00147">
    <property type="entry name" value="DNAPHOTLYASE"/>
</dbReference>
<evidence type="ECO:0000313" key="9">
    <source>
        <dbReference type="EMBL" id="TVU89595.1"/>
    </source>
</evidence>
<dbReference type="InterPro" id="IPR005101">
    <property type="entry name" value="Cryptochr/Photolyase_FAD-bd"/>
</dbReference>
<dbReference type="GO" id="GO:0003677">
    <property type="term" value="F:DNA binding"/>
    <property type="evidence" value="ECO:0007669"/>
    <property type="project" value="TreeGrafter"/>
</dbReference>
<dbReference type="Gene3D" id="1.25.40.80">
    <property type="match status" value="1"/>
</dbReference>
<name>A0A558J7I6_9GAMM</name>